<accession>A0A3E5EJE3</accession>
<evidence type="ECO:0000313" key="1">
    <source>
        <dbReference type="EMBL" id="RGN89081.1"/>
    </source>
</evidence>
<dbReference type="AlphaFoldDB" id="A0A3E5EJE3"/>
<gene>
    <name evidence="1" type="ORF">DXB38_05230</name>
</gene>
<dbReference type="Proteomes" id="UP000261105">
    <property type="component" value="Unassembled WGS sequence"/>
</dbReference>
<dbReference type="EMBL" id="QSUZ01000004">
    <property type="protein sequence ID" value="RGN89081.1"/>
    <property type="molecule type" value="Genomic_DNA"/>
</dbReference>
<evidence type="ECO:0000313" key="2">
    <source>
        <dbReference type="Proteomes" id="UP000261105"/>
    </source>
</evidence>
<reference evidence="1 2" key="1">
    <citation type="submission" date="2018-08" db="EMBL/GenBank/DDBJ databases">
        <title>A genome reference for cultivated species of the human gut microbiota.</title>
        <authorList>
            <person name="Zou Y."/>
            <person name="Xue W."/>
            <person name="Luo G."/>
        </authorList>
    </citation>
    <scope>NUCLEOTIDE SEQUENCE [LARGE SCALE GENOMIC DNA]</scope>
    <source>
        <strain evidence="1 2">OM03-6</strain>
    </source>
</reference>
<organism evidence="1 2">
    <name type="scientific">Blautia obeum</name>
    <dbReference type="NCBI Taxonomy" id="40520"/>
    <lineage>
        <taxon>Bacteria</taxon>
        <taxon>Bacillati</taxon>
        <taxon>Bacillota</taxon>
        <taxon>Clostridia</taxon>
        <taxon>Lachnospirales</taxon>
        <taxon>Lachnospiraceae</taxon>
        <taxon>Blautia</taxon>
    </lineage>
</organism>
<name>A0A3E5EJE3_9FIRM</name>
<comment type="caution">
    <text evidence="1">The sequence shown here is derived from an EMBL/GenBank/DDBJ whole genome shotgun (WGS) entry which is preliminary data.</text>
</comment>
<proteinExistence type="predicted"/>
<protein>
    <submittedName>
        <fullName evidence="1">Uncharacterized protein</fullName>
    </submittedName>
</protein>
<sequence length="210" mass="23592">MLLAGMKEEKRQFTVLLPLGDLAYDEDFLQKAKKIKGIKEIWPVIEVPVVIKIEDYTETTTFSGIDMNAFGKNPTQNELGKMPLLLLGNGSLRDMKDYNNHAISKKQQEKFLEMGENLNIFYSLDEKEKDTSKATDDLTTLSGNSAREPQISYMPCKAAVVIEGNEIYIPISQAQNLCREIGEPSEISKVYLKINGKNNLENAKKILSGI</sequence>